<proteinExistence type="predicted"/>
<dbReference type="PANTHER" id="PTHR22683:SF41">
    <property type="entry name" value="DNA TRANSLOCASE FTSK"/>
    <property type="match status" value="1"/>
</dbReference>
<feature type="transmembrane region" description="Helical" evidence="2">
    <location>
        <begin position="89"/>
        <end position="109"/>
    </location>
</feature>
<keyword evidence="2" id="KW-1133">Transmembrane helix</keyword>
<keyword evidence="2" id="KW-0472">Membrane</keyword>
<name>A0A7X1J2X7_9ACTN</name>
<organism evidence="3 4">
    <name type="scientific">Streptomyces cupreus</name>
    <dbReference type="NCBI Taxonomy" id="2759956"/>
    <lineage>
        <taxon>Bacteria</taxon>
        <taxon>Bacillati</taxon>
        <taxon>Actinomycetota</taxon>
        <taxon>Actinomycetes</taxon>
        <taxon>Kitasatosporales</taxon>
        <taxon>Streptomycetaceae</taxon>
        <taxon>Streptomyces</taxon>
    </lineage>
</organism>
<feature type="transmembrane region" description="Helical" evidence="2">
    <location>
        <begin position="54"/>
        <end position="77"/>
    </location>
</feature>
<protein>
    <recommendedName>
        <fullName evidence="5">Conjugal transfer protein TraB</fullName>
    </recommendedName>
</protein>
<dbReference type="InterPro" id="IPR027417">
    <property type="entry name" value="P-loop_NTPase"/>
</dbReference>
<dbReference type="InterPro" id="IPR050206">
    <property type="entry name" value="FtsK/SpoIIIE/SftA"/>
</dbReference>
<feature type="compositionally biased region" description="Low complexity" evidence="1">
    <location>
        <begin position="530"/>
        <end position="542"/>
    </location>
</feature>
<evidence type="ECO:0000313" key="4">
    <source>
        <dbReference type="Proteomes" id="UP000584670"/>
    </source>
</evidence>
<evidence type="ECO:0000256" key="2">
    <source>
        <dbReference type="SAM" id="Phobius"/>
    </source>
</evidence>
<evidence type="ECO:0000256" key="1">
    <source>
        <dbReference type="SAM" id="MobiDB-lite"/>
    </source>
</evidence>
<dbReference type="RefSeq" id="WP_186283052.1">
    <property type="nucleotide sequence ID" value="NZ_JACMSF010000015.1"/>
</dbReference>
<feature type="region of interest" description="Disordered" evidence="1">
    <location>
        <begin position="522"/>
        <end position="546"/>
    </location>
</feature>
<dbReference type="PANTHER" id="PTHR22683">
    <property type="entry name" value="SPORULATION PROTEIN RELATED"/>
    <property type="match status" value="1"/>
</dbReference>
<evidence type="ECO:0008006" key="5">
    <source>
        <dbReference type="Google" id="ProtNLM"/>
    </source>
</evidence>
<comment type="caution">
    <text evidence="3">The sequence shown here is derived from an EMBL/GenBank/DDBJ whole genome shotgun (WGS) entry which is preliminary data.</text>
</comment>
<gene>
    <name evidence="3" type="ORF">H4N64_16415</name>
</gene>
<accession>A0A7X1J2X7</accession>
<sequence>MMARRDQAEQPELAPARVRNGLFTFLSDKAIQHSAPFAVWLAEWPVAAAAHWQWGGSAVASAFLTLSAVGITGTTWWAGVEHGLKRQRLAMAVGTAAAASSWFAGAAIGGATTEWAVNSWLMGGFTISLAWAVKRSLRTTENTQASGSSAEKSLLEKIGLARAQARQPKVEPNKVTVPIELDRGAQTHDDAAKAAKGLAGVVGVPESAVRWEKDPEDAGRGQYVIVPEDMLKEPTPWPGPSCPGGSIADAPIPVGIYEDGPTCAIWFNGDEDAGRNAQHYQVMGMTGAGKSQGGRVALVDLMTRRDVALWLLDPSKGQQTFGPILPGADWAALSMSECQAVIGVLPNVITARANELGKHGFDQWTAEAGASLNMPYMVVWFEEVAKLFRDGVDLAPIAQEARSAGISLVFSLQRSSHTSMDTDVRANIGGAGVFGTNSATDTGFALSDDTIDAGARPEAWKNNKPGYSYWEAAGLDEERFATPTRTYLLDKGEAAQVVAQFGPVRAPDAGPVTAAAAGPKYANRKRYDSAEQAAAEQPVEAATGDPDLNAEDMALHATDPEYADLHVDIDRPLPPVPEGMDVPLPQPSGSGREMSREGALQELEDVLNEFVDKGRLEFGPKDMTPHLARIGKSASWVRKEFRSLEARGVLSTTDEAGIYRINVAQPV</sequence>
<evidence type="ECO:0000313" key="3">
    <source>
        <dbReference type="EMBL" id="MBC2903164.1"/>
    </source>
</evidence>
<reference evidence="3 4" key="1">
    <citation type="submission" date="2020-08" db="EMBL/GenBank/DDBJ databases">
        <title>Streptomyces sp. PSKA01 genome sequencing and assembly.</title>
        <authorList>
            <person name="Mandal S."/>
            <person name="Maiti P.K."/>
            <person name="Das P."/>
        </authorList>
    </citation>
    <scope>NUCLEOTIDE SEQUENCE [LARGE SCALE GENOMIC DNA]</scope>
    <source>
        <strain evidence="3 4">PSKA01</strain>
    </source>
</reference>
<keyword evidence="2" id="KW-0812">Transmembrane</keyword>
<feature type="transmembrane region" description="Helical" evidence="2">
    <location>
        <begin position="115"/>
        <end position="133"/>
    </location>
</feature>
<dbReference type="Proteomes" id="UP000584670">
    <property type="component" value="Unassembled WGS sequence"/>
</dbReference>
<dbReference type="EMBL" id="JACMSF010000015">
    <property type="protein sequence ID" value="MBC2903164.1"/>
    <property type="molecule type" value="Genomic_DNA"/>
</dbReference>
<dbReference type="AlphaFoldDB" id="A0A7X1J2X7"/>
<keyword evidence="4" id="KW-1185">Reference proteome</keyword>
<dbReference type="Gene3D" id="3.40.50.300">
    <property type="entry name" value="P-loop containing nucleotide triphosphate hydrolases"/>
    <property type="match status" value="1"/>
</dbReference>
<dbReference type="SUPFAM" id="SSF52540">
    <property type="entry name" value="P-loop containing nucleoside triphosphate hydrolases"/>
    <property type="match status" value="1"/>
</dbReference>